<evidence type="ECO:0000313" key="2">
    <source>
        <dbReference type="EMBL" id="PSK98914.1"/>
    </source>
</evidence>
<evidence type="ECO:0000259" key="1">
    <source>
        <dbReference type="Pfam" id="PF12680"/>
    </source>
</evidence>
<dbReference type="Pfam" id="PF12680">
    <property type="entry name" value="SnoaL_2"/>
    <property type="match status" value="1"/>
</dbReference>
<protein>
    <submittedName>
        <fullName evidence="2">Ketosteroid isomerase-like protein</fullName>
    </submittedName>
</protein>
<evidence type="ECO:0000313" key="3">
    <source>
        <dbReference type="Proteomes" id="UP000240542"/>
    </source>
</evidence>
<proteinExistence type="predicted"/>
<accession>A0A2P8DNW2</accession>
<dbReference type="InterPro" id="IPR037401">
    <property type="entry name" value="SnoaL-like"/>
</dbReference>
<dbReference type="Proteomes" id="UP000240542">
    <property type="component" value="Unassembled WGS sequence"/>
</dbReference>
<dbReference type="GO" id="GO:0016853">
    <property type="term" value="F:isomerase activity"/>
    <property type="evidence" value="ECO:0007669"/>
    <property type="project" value="UniProtKB-KW"/>
</dbReference>
<dbReference type="EMBL" id="PYGA01000004">
    <property type="protein sequence ID" value="PSK98914.1"/>
    <property type="molecule type" value="Genomic_DNA"/>
</dbReference>
<keyword evidence="3" id="KW-1185">Reference proteome</keyword>
<name>A0A2P8DNW2_9ACTN</name>
<sequence>MTSPHDDPTGPAPGTDPAQHATAYAAAFNAGDAAALDRAYEPGGVVVPHPGHPARGPERSAATAYLLGLGLPMDARVRHTYVAGDIALLIVDWSMRGTALDGTAVDFAGTASDVLRRGPDGCWRYVIDNPFGTA</sequence>
<organism evidence="2 3">
    <name type="scientific">Murinocardiopsis flavida</name>
    <dbReference type="NCBI Taxonomy" id="645275"/>
    <lineage>
        <taxon>Bacteria</taxon>
        <taxon>Bacillati</taxon>
        <taxon>Actinomycetota</taxon>
        <taxon>Actinomycetes</taxon>
        <taxon>Streptosporangiales</taxon>
        <taxon>Nocardiopsidaceae</taxon>
        <taxon>Murinocardiopsis</taxon>
    </lineage>
</organism>
<gene>
    <name evidence="2" type="ORF">CLV63_104138</name>
</gene>
<dbReference type="RefSeq" id="WP_106582241.1">
    <property type="nucleotide sequence ID" value="NZ_PYGA01000004.1"/>
</dbReference>
<dbReference type="InterPro" id="IPR032710">
    <property type="entry name" value="NTF2-like_dom_sf"/>
</dbReference>
<dbReference type="OrthoDB" id="7375616at2"/>
<keyword evidence="2" id="KW-0413">Isomerase</keyword>
<reference evidence="2 3" key="1">
    <citation type="submission" date="2018-03" db="EMBL/GenBank/DDBJ databases">
        <title>Genomic Encyclopedia of Archaeal and Bacterial Type Strains, Phase II (KMG-II): from individual species to whole genera.</title>
        <authorList>
            <person name="Goeker M."/>
        </authorList>
    </citation>
    <scope>NUCLEOTIDE SEQUENCE [LARGE SCALE GENOMIC DNA]</scope>
    <source>
        <strain evidence="2 3">DSM 45312</strain>
    </source>
</reference>
<dbReference type="SUPFAM" id="SSF54427">
    <property type="entry name" value="NTF2-like"/>
    <property type="match status" value="1"/>
</dbReference>
<dbReference type="AlphaFoldDB" id="A0A2P8DNW2"/>
<feature type="domain" description="SnoaL-like" evidence="1">
    <location>
        <begin position="22"/>
        <end position="117"/>
    </location>
</feature>
<comment type="caution">
    <text evidence="2">The sequence shown here is derived from an EMBL/GenBank/DDBJ whole genome shotgun (WGS) entry which is preliminary data.</text>
</comment>
<dbReference type="Gene3D" id="3.10.450.50">
    <property type="match status" value="1"/>
</dbReference>